<dbReference type="FunFam" id="1.10.340.70:FF:000001">
    <property type="entry name" value="Retrovirus-related Pol polyprotein from transposon gypsy-like Protein"/>
    <property type="match status" value="1"/>
</dbReference>
<sequence>MAGKEYKIIFEFLSLKVLLEGISENQKRVIRRKSNSFCIQNNEIYFKSFDKKSNEVMKRLVIHEDKLERVMYLCRIESGGHLGINKTVAKVASKYYFPAINDEVKSFISKCGECQKQNKTKTLVQELQPVPCGNRDLIGQDLFCMPKLKSQFLL</sequence>
<evidence type="ECO:0000259" key="1">
    <source>
        <dbReference type="Pfam" id="PF17921"/>
    </source>
</evidence>
<dbReference type="OrthoDB" id="115183at2759"/>
<dbReference type="Proteomes" id="UP000683360">
    <property type="component" value="Unassembled WGS sequence"/>
</dbReference>
<keyword evidence="3" id="KW-1185">Reference proteome</keyword>
<comment type="caution">
    <text evidence="2">The sequence shown here is derived from an EMBL/GenBank/DDBJ whole genome shotgun (WGS) entry which is preliminary data.</text>
</comment>
<name>A0A8S3UMT9_MYTED</name>
<evidence type="ECO:0000313" key="3">
    <source>
        <dbReference type="Proteomes" id="UP000683360"/>
    </source>
</evidence>
<dbReference type="Gene3D" id="1.10.340.70">
    <property type="match status" value="1"/>
</dbReference>
<proteinExistence type="predicted"/>
<dbReference type="EMBL" id="CAJPWZ010002753">
    <property type="protein sequence ID" value="CAG2244965.1"/>
    <property type="molecule type" value="Genomic_DNA"/>
</dbReference>
<gene>
    <name evidence="2" type="ORF">MEDL_57030</name>
</gene>
<dbReference type="InterPro" id="IPR041588">
    <property type="entry name" value="Integrase_H2C2"/>
</dbReference>
<dbReference type="AlphaFoldDB" id="A0A8S3UMT9"/>
<evidence type="ECO:0000313" key="2">
    <source>
        <dbReference type="EMBL" id="CAG2244965.1"/>
    </source>
</evidence>
<accession>A0A8S3UMT9</accession>
<feature type="domain" description="Integrase zinc-binding" evidence="1">
    <location>
        <begin position="69"/>
        <end position="119"/>
    </location>
</feature>
<dbReference type="Pfam" id="PF17921">
    <property type="entry name" value="Integrase_H2C2"/>
    <property type="match status" value="1"/>
</dbReference>
<organism evidence="2 3">
    <name type="scientific">Mytilus edulis</name>
    <name type="common">Blue mussel</name>
    <dbReference type="NCBI Taxonomy" id="6550"/>
    <lineage>
        <taxon>Eukaryota</taxon>
        <taxon>Metazoa</taxon>
        <taxon>Spiralia</taxon>
        <taxon>Lophotrochozoa</taxon>
        <taxon>Mollusca</taxon>
        <taxon>Bivalvia</taxon>
        <taxon>Autobranchia</taxon>
        <taxon>Pteriomorphia</taxon>
        <taxon>Mytilida</taxon>
        <taxon>Mytiloidea</taxon>
        <taxon>Mytilidae</taxon>
        <taxon>Mytilinae</taxon>
        <taxon>Mytilus</taxon>
    </lineage>
</organism>
<reference evidence="2" key="1">
    <citation type="submission" date="2021-03" db="EMBL/GenBank/DDBJ databases">
        <authorList>
            <person name="Bekaert M."/>
        </authorList>
    </citation>
    <scope>NUCLEOTIDE SEQUENCE</scope>
</reference>
<protein>
    <recommendedName>
        <fullName evidence="1">Integrase zinc-binding domain-containing protein</fullName>
    </recommendedName>
</protein>